<dbReference type="AlphaFoldDB" id="A0A8E0RTU2"/>
<organism evidence="2 3">
    <name type="scientific">Fasciolopsis buskii</name>
    <dbReference type="NCBI Taxonomy" id="27845"/>
    <lineage>
        <taxon>Eukaryota</taxon>
        <taxon>Metazoa</taxon>
        <taxon>Spiralia</taxon>
        <taxon>Lophotrochozoa</taxon>
        <taxon>Platyhelminthes</taxon>
        <taxon>Trematoda</taxon>
        <taxon>Digenea</taxon>
        <taxon>Plagiorchiida</taxon>
        <taxon>Echinostomata</taxon>
        <taxon>Echinostomatoidea</taxon>
        <taxon>Fasciolidae</taxon>
        <taxon>Fasciolopsis</taxon>
    </lineage>
</organism>
<dbReference type="PANTHER" id="PTHR36978">
    <property type="entry name" value="P-LOOP CONTAINING NUCLEOTIDE TRIPHOSPHATE HYDROLASE"/>
    <property type="match status" value="1"/>
</dbReference>
<reference evidence="2" key="1">
    <citation type="submission" date="2019-05" db="EMBL/GenBank/DDBJ databases">
        <title>Annotation for the trematode Fasciolopsis buski.</title>
        <authorList>
            <person name="Choi Y.-J."/>
        </authorList>
    </citation>
    <scope>NUCLEOTIDE SEQUENCE</scope>
    <source>
        <strain evidence="2">HT</strain>
        <tissue evidence="2">Whole worm</tissue>
    </source>
</reference>
<comment type="caution">
    <text evidence="2">The sequence shown here is derived from an EMBL/GenBank/DDBJ whole genome shotgun (WGS) entry which is preliminary data.</text>
</comment>
<proteinExistence type="predicted"/>
<dbReference type="Proteomes" id="UP000728185">
    <property type="component" value="Unassembled WGS sequence"/>
</dbReference>
<protein>
    <submittedName>
        <fullName evidence="2">Sulfotransferase family protein</fullName>
    </submittedName>
</protein>
<keyword evidence="3" id="KW-1185">Reference proteome</keyword>
<dbReference type="SUPFAM" id="SSF52540">
    <property type="entry name" value="P-loop containing nucleoside triphosphate hydrolases"/>
    <property type="match status" value="1"/>
</dbReference>
<dbReference type="OrthoDB" id="272681at2759"/>
<sequence>MMTVIASEASDAPLLVIGAGIGRTGTLSLKMALEIIFKTPCYHMDLIITKHPEHVRIWSDLFDLIKRDPEANLPEDVVREIFRGYQATTDNPGCTIYKQLMKIYPQAKVILTTRDPQTWIQSVRATVRPKKPIFQPGFLGSLKARLMFPAGFPHMLDQTLSLSLGQDVDFDDDEQMIRGFIRWNEEVTRVVPADRLLVFRVKDGWEPLCQFLNKPIPQEPFPHVNDRGEMQRRIAKFQKKFIIFLGSNILVLGLGLALGIWWSRTRNS</sequence>
<dbReference type="EMBL" id="LUCM01008853">
    <property type="protein sequence ID" value="KAA0187836.1"/>
    <property type="molecule type" value="Genomic_DNA"/>
</dbReference>
<feature type="transmembrane region" description="Helical" evidence="1">
    <location>
        <begin position="241"/>
        <end position="262"/>
    </location>
</feature>
<keyword evidence="1" id="KW-0812">Transmembrane</keyword>
<dbReference type="PANTHER" id="PTHR36978:SF4">
    <property type="entry name" value="P-LOOP CONTAINING NUCLEOSIDE TRIPHOSPHATE HYDROLASE PROTEIN"/>
    <property type="match status" value="1"/>
</dbReference>
<dbReference type="InterPro" id="IPR040632">
    <property type="entry name" value="Sulfotransfer_4"/>
</dbReference>
<keyword evidence="1" id="KW-1133">Transmembrane helix</keyword>
<evidence type="ECO:0000313" key="2">
    <source>
        <dbReference type="EMBL" id="KAA0187836.1"/>
    </source>
</evidence>
<accession>A0A8E0RTU2</accession>
<dbReference type="InterPro" id="IPR027417">
    <property type="entry name" value="P-loop_NTPase"/>
</dbReference>
<dbReference type="Gene3D" id="3.40.50.300">
    <property type="entry name" value="P-loop containing nucleotide triphosphate hydrolases"/>
    <property type="match status" value="1"/>
</dbReference>
<evidence type="ECO:0000256" key="1">
    <source>
        <dbReference type="SAM" id="Phobius"/>
    </source>
</evidence>
<gene>
    <name evidence="2" type="ORF">FBUS_08079</name>
</gene>
<dbReference type="Pfam" id="PF17784">
    <property type="entry name" value="Sulfotransfer_4"/>
    <property type="match status" value="1"/>
</dbReference>
<name>A0A8E0RTU2_9TREM</name>
<evidence type="ECO:0000313" key="3">
    <source>
        <dbReference type="Proteomes" id="UP000728185"/>
    </source>
</evidence>
<keyword evidence="1" id="KW-0472">Membrane</keyword>